<keyword evidence="4" id="KW-0862">Zinc</keyword>
<dbReference type="RefSeq" id="XP_010227308.1">
    <property type="nucleotide sequence ID" value="XM_010229006.1"/>
</dbReference>
<evidence type="ECO:0000313" key="11">
    <source>
        <dbReference type="Proteomes" id="UP000008810"/>
    </source>
</evidence>
<evidence type="ECO:0000313" key="9">
    <source>
        <dbReference type="EMBL" id="KQJ84911.1"/>
    </source>
</evidence>
<dbReference type="EnsemblPlants" id="KQJ84911">
    <property type="protein sequence ID" value="KQJ84911"/>
    <property type="gene ID" value="BRADI_5g23656v3"/>
</dbReference>
<protein>
    <recommendedName>
        <fullName evidence="8">GATA-type domain-containing protein</fullName>
    </recommendedName>
</protein>
<evidence type="ECO:0000256" key="2">
    <source>
        <dbReference type="ARBA" id="ARBA00022723"/>
    </source>
</evidence>
<feature type="domain" description="GATA-type" evidence="8">
    <location>
        <begin position="191"/>
        <end position="228"/>
    </location>
</feature>
<dbReference type="GO" id="GO:0000976">
    <property type="term" value="F:transcription cis-regulatory region binding"/>
    <property type="evidence" value="ECO:0000318"/>
    <property type="project" value="GO_Central"/>
</dbReference>
<keyword evidence="3 6" id="KW-0863">Zinc-finger</keyword>
<accession>A0A0Q3EAU1</accession>
<feature type="region of interest" description="Disordered" evidence="7">
    <location>
        <begin position="244"/>
        <end position="272"/>
    </location>
</feature>
<keyword evidence="11" id="KW-1185">Reference proteome</keyword>
<dbReference type="EMBL" id="CM000884">
    <property type="protein sequence ID" value="KQJ84911.1"/>
    <property type="molecule type" value="Genomic_DNA"/>
</dbReference>
<comment type="similarity">
    <text evidence="1">Belongs to the type IV zinc-finger family. Class A subfamily.</text>
</comment>
<dbReference type="Pfam" id="PF00320">
    <property type="entry name" value="GATA"/>
    <property type="match status" value="1"/>
</dbReference>
<name>A0A0Q3EAU1_BRADI</name>
<dbReference type="GO" id="GO:0006357">
    <property type="term" value="P:regulation of transcription by RNA polymerase II"/>
    <property type="evidence" value="ECO:0000318"/>
    <property type="project" value="GO_Central"/>
</dbReference>
<sequence>MRRPNNNVFLSLHDVDDVASLHCDRSSSCRHGESALCCPDDSLDEVLNCIPPLEDELLEALGIDCSSPVLHGNPNNSAVDARTVVDVPPKSEHSLSVQEQLVSPFHHWTIPKKPRGRAGTVRKRPWPHPVIVGATGYQFRHGSNGGPRQPTEPRPVIAAATGANQFAQGSNGGRRQPVNPRRGRRPGNEDENEPRACSHCKSTDTPQWREGPLGRRTLCNACGLRYKMGREKLVPEYCPSTSPFFRDGKHSNRHSKVEKLRKKEERASMESS</sequence>
<evidence type="ECO:0000256" key="4">
    <source>
        <dbReference type="ARBA" id="ARBA00022833"/>
    </source>
</evidence>
<keyword evidence="5" id="KW-0010">Activator</keyword>
<reference evidence="10" key="3">
    <citation type="submission" date="2018-08" db="UniProtKB">
        <authorList>
            <consortium name="EnsemblPlants"/>
        </authorList>
    </citation>
    <scope>IDENTIFICATION</scope>
    <source>
        <strain evidence="10">cv. Bd21</strain>
    </source>
</reference>
<dbReference type="AlphaFoldDB" id="A0A0Q3EAU1"/>
<dbReference type="Proteomes" id="UP000008810">
    <property type="component" value="Chromosome 5"/>
</dbReference>
<evidence type="ECO:0000256" key="3">
    <source>
        <dbReference type="ARBA" id="ARBA00022771"/>
    </source>
</evidence>
<gene>
    <name evidence="10" type="primary">LOC104581443</name>
    <name evidence="9" type="ORF">BRADI_5g23656v3</name>
</gene>
<dbReference type="PANTHER" id="PTHR45658:SF108">
    <property type="entry name" value="GATA ZINC FINGER FAMILY PROTEIN"/>
    <property type="match status" value="1"/>
</dbReference>
<organism evidence="9">
    <name type="scientific">Brachypodium distachyon</name>
    <name type="common">Purple false brome</name>
    <name type="synonym">Trachynia distachya</name>
    <dbReference type="NCBI Taxonomy" id="15368"/>
    <lineage>
        <taxon>Eukaryota</taxon>
        <taxon>Viridiplantae</taxon>
        <taxon>Streptophyta</taxon>
        <taxon>Embryophyta</taxon>
        <taxon>Tracheophyta</taxon>
        <taxon>Spermatophyta</taxon>
        <taxon>Magnoliopsida</taxon>
        <taxon>Liliopsida</taxon>
        <taxon>Poales</taxon>
        <taxon>Poaceae</taxon>
        <taxon>BOP clade</taxon>
        <taxon>Pooideae</taxon>
        <taxon>Stipodae</taxon>
        <taxon>Brachypodieae</taxon>
        <taxon>Brachypodium</taxon>
    </lineage>
</organism>
<evidence type="ECO:0000256" key="1">
    <source>
        <dbReference type="ARBA" id="ARBA00005694"/>
    </source>
</evidence>
<dbReference type="STRING" id="15368.A0A0Q3EAU1"/>
<dbReference type="OrthoDB" id="2162994at2759"/>
<dbReference type="PROSITE" id="PS50114">
    <property type="entry name" value="GATA_ZN_FINGER_2"/>
    <property type="match status" value="1"/>
</dbReference>
<dbReference type="GO" id="GO:0030154">
    <property type="term" value="P:cell differentiation"/>
    <property type="evidence" value="ECO:0000318"/>
    <property type="project" value="GO_Central"/>
</dbReference>
<proteinExistence type="inferred from homology"/>
<feature type="compositionally biased region" description="Basic and acidic residues" evidence="7">
    <location>
        <begin position="246"/>
        <end position="272"/>
    </location>
</feature>
<evidence type="ECO:0000256" key="5">
    <source>
        <dbReference type="ARBA" id="ARBA00023159"/>
    </source>
</evidence>
<dbReference type="PANTHER" id="PTHR45658">
    <property type="entry name" value="GATA TRANSCRIPTION FACTOR"/>
    <property type="match status" value="1"/>
</dbReference>
<dbReference type="Gramene" id="KQJ84911">
    <property type="protein sequence ID" value="KQJ84911"/>
    <property type="gene ID" value="BRADI_5g23656v3"/>
</dbReference>
<evidence type="ECO:0000256" key="7">
    <source>
        <dbReference type="SAM" id="MobiDB-lite"/>
    </source>
</evidence>
<dbReference type="InterPro" id="IPR000679">
    <property type="entry name" value="Znf_GATA"/>
</dbReference>
<dbReference type="InterPro" id="IPR051140">
    <property type="entry name" value="GATA_TF"/>
</dbReference>
<dbReference type="Gene3D" id="3.30.50.10">
    <property type="entry name" value="Erythroid Transcription Factor GATA-1, subunit A"/>
    <property type="match status" value="1"/>
</dbReference>
<reference evidence="9 10" key="1">
    <citation type="journal article" date="2010" name="Nature">
        <title>Genome sequencing and analysis of the model grass Brachypodium distachyon.</title>
        <authorList>
            <consortium name="International Brachypodium Initiative"/>
        </authorList>
    </citation>
    <scope>NUCLEOTIDE SEQUENCE [LARGE SCALE GENOMIC DNA]</scope>
    <source>
        <strain evidence="9 10">Bd21</strain>
    </source>
</reference>
<dbReference type="PROSITE" id="PS00344">
    <property type="entry name" value="GATA_ZN_FINGER_1"/>
    <property type="match status" value="1"/>
</dbReference>
<keyword evidence="2" id="KW-0479">Metal-binding</keyword>
<dbReference type="SUPFAM" id="SSF57716">
    <property type="entry name" value="Glucocorticoid receptor-like (DNA-binding domain)"/>
    <property type="match status" value="1"/>
</dbReference>
<evidence type="ECO:0000256" key="6">
    <source>
        <dbReference type="PROSITE-ProRule" id="PRU00094"/>
    </source>
</evidence>
<feature type="region of interest" description="Disordered" evidence="7">
    <location>
        <begin position="162"/>
        <end position="214"/>
    </location>
</feature>
<dbReference type="CDD" id="cd00202">
    <property type="entry name" value="ZnF_GATA"/>
    <property type="match status" value="1"/>
</dbReference>
<dbReference type="GO" id="GO:0008270">
    <property type="term" value="F:zinc ion binding"/>
    <property type="evidence" value="ECO:0007669"/>
    <property type="project" value="UniProtKB-KW"/>
</dbReference>
<dbReference type="SMART" id="SM00401">
    <property type="entry name" value="ZnF_GATA"/>
    <property type="match status" value="1"/>
</dbReference>
<dbReference type="KEGG" id="bdi:104581443"/>
<dbReference type="InterPro" id="IPR013088">
    <property type="entry name" value="Znf_NHR/GATA"/>
</dbReference>
<evidence type="ECO:0000259" key="8">
    <source>
        <dbReference type="PROSITE" id="PS50114"/>
    </source>
</evidence>
<dbReference type="GeneID" id="104581443"/>
<dbReference type="GO" id="GO:0005634">
    <property type="term" value="C:nucleus"/>
    <property type="evidence" value="ECO:0000318"/>
    <property type="project" value="GO_Central"/>
</dbReference>
<evidence type="ECO:0000313" key="10">
    <source>
        <dbReference type="EnsemblPlants" id="KQJ84911"/>
    </source>
</evidence>
<reference evidence="9" key="2">
    <citation type="submission" date="2017-06" db="EMBL/GenBank/DDBJ databases">
        <title>WGS assembly of Brachypodium distachyon.</title>
        <authorList>
            <consortium name="The International Brachypodium Initiative"/>
            <person name="Lucas S."/>
            <person name="Harmon-Smith M."/>
            <person name="Lail K."/>
            <person name="Tice H."/>
            <person name="Grimwood J."/>
            <person name="Bruce D."/>
            <person name="Barry K."/>
            <person name="Shu S."/>
            <person name="Lindquist E."/>
            <person name="Wang M."/>
            <person name="Pitluck S."/>
            <person name="Vogel J.P."/>
            <person name="Garvin D.F."/>
            <person name="Mockler T.C."/>
            <person name="Schmutz J."/>
            <person name="Rokhsar D."/>
            <person name="Bevan M.W."/>
        </authorList>
    </citation>
    <scope>NUCLEOTIDE SEQUENCE</scope>
    <source>
        <strain evidence="9">Bd21</strain>
    </source>
</reference>